<dbReference type="Proteomes" id="UP000186559">
    <property type="component" value="Chromosome"/>
</dbReference>
<protein>
    <submittedName>
        <fullName evidence="1">Uncharacterized protein</fullName>
    </submittedName>
</protein>
<dbReference type="AlphaFoldDB" id="A0A1U7D855"/>
<reference evidence="1 2" key="1">
    <citation type="submission" date="2016-03" db="EMBL/GenBank/DDBJ databases">
        <title>Deep-sea bacteria in the southern Pacific.</title>
        <authorList>
            <person name="Tang K."/>
        </authorList>
    </citation>
    <scope>NUCLEOTIDE SEQUENCE [LARGE SCALE GENOMIC DNA]</scope>
    <source>
        <strain evidence="1 2">JLT2016</strain>
    </source>
</reference>
<evidence type="ECO:0000313" key="1">
    <source>
        <dbReference type="EMBL" id="APX24341.1"/>
    </source>
</evidence>
<dbReference type="EMBL" id="CP014796">
    <property type="protein sequence ID" value="APX24341.1"/>
    <property type="molecule type" value="Genomic_DNA"/>
</dbReference>
<evidence type="ECO:0000313" key="2">
    <source>
        <dbReference type="Proteomes" id="UP000186559"/>
    </source>
</evidence>
<dbReference type="STRING" id="1229727.Ga0080559_TMP3545"/>
<proteinExistence type="predicted"/>
<dbReference type="RefSeq" id="WP_076624221.1">
    <property type="nucleotide sequence ID" value="NZ_BMEW01000001.1"/>
</dbReference>
<organism evidence="1 2">
    <name type="scientific">Salipiger profundus</name>
    <dbReference type="NCBI Taxonomy" id="1229727"/>
    <lineage>
        <taxon>Bacteria</taxon>
        <taxon>Pseudomonadati</taxon>
        <taxon>Pseudomonadota</taxon>
        <taxon>Alphaproteobacteria</taxon>
        <taxon>Rhodobacterales</taxon>
        <taxon>Roseobacteraceae</taxon>
        <taxon>Salipiger</taxon>
    </lineage>
</organism>
<dbReference type="KEGG" id="tpro:Ga0080559_TMP3545"/>
<gene>
    <name evidence="1" type="ORF">Ga0080559_TMP3545</name>
</gene>
<dbReference type="OrthoDB" id="7866935at2"/>
<keyword evidence="2" id="KW-1185">Reference proteome</keyword>
<accession>A0A1U7D855</accession>
<sequence>MSARVRLSLDALLMSLALVAGVGSSLVAALGPEVRTPGVPVLVVAPPWGQAAAALVLAAGGQPVGPLAAPFGTLAVFDQPVPLERLAALGAWTVRDARTLASLCGVSS</sequence>
<name>A0A1U7D855_9RHOB</name>